<evidence type="ECO:0000313" key="2">
    <source>
        <dbReference type="Proteomes" id="UP000574369"/>
    </source>
</evidence>
<reference evidence="1 2" key="1">
    <citation type="submission" date="2020-08" db="EMBL/GenBank/DDBJ databases">
        <title>Genomic Encyclopedia of Type Strains, Phase III (KMG-III): the genomes of soil and plant-associated and newly described type strains.</title>
        <authorList>
            <person name="Whitman W."/>
        </authorList>
    </citation>
    <scope>NUCLEOTIDE SEQUENCE [LARGE SCALE GENOMIC DNA]</scope>
    <source>
        <strain evidence="1 2">CECT 7247</strain>
    </source>
</reference>
<keyword evidence="2" id="KW-1185">Reference proteome</keyword>
<dbReference type="Proteomes" id="UP000574369">
    <property type="component" value="Unassembled WGS sequence"/>
</dbReference>
<accession>A0ABR6GUS3</accession>
<dbReference type="EMBL" id="JACHXO010000004">
    <property type="protein sequence ID" value="MBB3195417.1"/>
    <property type="molecule type" value="Genomic_DNA"/>
</dbReference>
<comment type="caution">
    <text evidence="1">The sequence shown here is derived from an EMBL/GenBank/DDBJ whole genome shotgun (WGS) entry which is preliminary data.</text>
</comment>
<dbReference type="RefSeq" id="WP_088451424.1">
    <property type="nucleotide sequence ID" value="NZ_JACHXO010000004.1"/>
</dbReference>
<proteinExistence type="predicted"/>
<sequence length="88" mass="9602">MLIRMHLSSLRGLRITSFDLVTVGLAAQWVGEVVFSRPGELQRRVLYVHAAAEQLASAAEVIQSLLDPEQLTTGWISPSLEPAPHTPA</sequence>
<gene>
    <name evidence="1" type="ORF">FHS28_002820</name>
</gene>
<organism evidence="1 2">
    <name type="scientific">Roseateles terrae</name>
    <dbReference type="NCBI Taxonomy" id="431060"/>
    <lineage>
        <taxon>Bacteria</taxon>
        <taxon>Pseudomonadati</taxon>
        <taxon>Pseudomonadota</taxon>
        <taxon>Betaproteobacteria</taxon>
        <taxon>Burkholderiales</taxon>
        <taxon>Sphaerotilaceae</taxon>
        <taxon>Roseateles</taxon>
    </lineage>
</organism>
<protein>
    <submittedName>
        <fullName evidence="1">Uncharacterized protein</fullName>
    </submittedName>
</protein>
<name>A0ABR6GUS3_9BURK</name>
<evidence type="ECO:0000313" key="1">
    <source>
        <dbReference type="EMBL" id="MBB3195417.1"/>
    </source>
</evidence>